<reference evidence="2" key="2">
    <citation type="submission" date="2012-05" db="EMBL/GenBank/DDBJ databases">
        <title>Annotation of the Genome Sequence of Fusarium oxysporum f. sp. melonis 26406.</title>
        <authorList>
            <consortium name="The Broad Institute Genomics Platform"/>
            <person name="Ma L.-J."/>
            <person name="Corby-Kistler H."/>
            <person name="Broz K."/>
            <person name="Gale L.R."/>
            <person name="Jonkers W."/>
            <person name="O'Donnell K."/>
            <person name="Ploetz R."/>
            <person name="Steinberg C."/>
            <person name="Schwartz D.C."/>
            <person name="VanEtten H."/>
            <person name="Zhou S."/>
            <person name="Young S.K."/>
            <person name="Zeng Q."/>
            <person name="Gargeya S."/>
            <person name="Fitzgerald M."/>
            <person name="Abouelleil A."/>
            <person name="Alvarado L."/>
            <person name="Chapman S.B."/>
            <person name="Gainer-Dewar J."/>
            <person name="Goldberg J."/>
            <person name="Griggs A."/>
            <person name="Gujja S."/>
            <person name="Hansen M."/>
            <person name="Howarth C."/>
            <person name="Imamovic A."/>
            <person name="Ireland A."/>
            <person name="Larimer J."/>
            <person name="McCowan C."/>
            <person name="Murphy C."/>
            <person name="Pearson M."/>
            <person name="Poon T.W."/>
            <person name="Priest M."/>
            <person name="Roberts A."/>
            <person name="Saif S."/>
            <person name="Shea T."/>
            <person name="Sykes S."/>
            <person name="Wortman J."/>
            <person name="Nusbaum C."/>
            <person name="Birren B."/>
        </authorList>
    </citation>
    <scope>NUCLEOTIDE SEQUENCE</scope>
    <source>
        <strain evidence="2">26406</strain>
    </source>
</reference>
<sequence>MAFLPEVDDPTISTIEPDPYYEEEIVEIYSAEKGEDQRQSQSPQIYTEESADLANDDANTDVEYTTQKFIQQFLTGKHGCSAQSHRESLTAHIEAEGPDNHHGLNRFIPHDVPHTLDKEYILASQTDGKATELTPDQWQALFTGSGSAPVDSVATERRAAFHLRKGRRR</sequence>
<name>W9Z367_FUSOX</name>
<organism evidence="2">
    <name type="scientific">Fusarium oxysporum f. sp. melonis 26406</name>
    <dbReference type="NCBI Taxonomy" id="1089452"/>
    <lineage>
        <taxon>Eukaryota</taxon>
        <taxon>Fungi</taxon>
        <taxon>Dikarya</taxon>
        <taxon>Ascomycota</taxon>
        <taxon>Pezizomycotina</taxon>
        <taxon>Sordariomycetes</taxon>
        <taxon>Hypocreomycetidae</taxon>
        <taxon>Hypocreales</taxon>
        <taxon>Nectriaceae</taxon>
        <taxon>Fusarium</taxon>
        <taxon>Fusarium oxysporum species complex</taxon>
    </lineage>
</organism>
<reference evidence="2" key="1">
    <citation type="submission" date="2012-04" db="EMBL/GenBank/DDBJ databases">
        <title>The Genome Sequence of Fusarium oxysporum melonis.</title>
        <authorList>
            <consortium name="The Broad Institute Genome Sequencing Platform"/>
            <person name="Ma L.-J."/>
            <person name="Gale L.R."/>
            <person name="Schwartz D.C."/>
            <person name="Zhou S."/>
            <person name="Corby-Kistler H."/>
            <person name="Young S.K."/>
            <person name="Zeng Q."/>
            <person name="Gargeya S."/>
            <person name="Fitzgerald M."/>
            <person name="Haas B."/>
            <person name="Abouelleil A."/>
            <person name="Alvarado L."/>
            <person name="Arachchi H.M."/>
            <person name="Berlin A."/>
            <person name="Brown A."/>
            <person name="Chapman S.B."/>
            <person name="Chen Z."/>
            <person name="Dunbar C."/>
            <person name="Freedman E."/>
            <person name="Gearin G."/>
            <person name="Goldberg J."/>
            <person name="Griggs A."/>
            <person name="Gujja S."/>
            <person name="Heiman D."/>
            <person name="Howarth C."/>
            <person name="Larson L."/>
            <person name="Lui A."/>
            <person name="MacDonald P.J.P."/>
            <person name="Montmayeur A."/>
            <person name="Murphy C."/>
            <person name="Neiman D."/>
            <person name="Pearson M."/>
            <person name="Priest M."/>
            <person name="Roberts A."/>
            <person name="Saif S."/>
            <person name="Shea T."/>
            <person name="Shenoy N."/>
            <person name="Sisk P."/>
            <person name="Stolte C."/>
            <person name="Sykes S."/>
            <person name="Wortman J."/>
            <person name="Nusbaum C."/>
            <person name="Birren B."/>
        </authorList>
    </citation>
    <scope>NUCLEOTIDE SEQUENCE</scope>
    <source>
        <strain evidence="2">26406</strain>
    </source>
</reference>
<protein>
    <submittedName>
        <fullName evidence="2">Uncharacterized protein</fullName>
    </submittedName>
</protein>
<dbReference type="EMBL" id="JH659367">
    <property type="protein sequence ID" value="EXK26234.1"/>
    <property type="molecule type" value="Genomic_DNA"/>
</dbReference>
<evidence type="ECO:0000256" key="1">
    <source>
        <dbReference type="SAM" id="MobiDB-lite"/>
    </source>
</evidence>
<feature type="region of interest" description="Disordered" evidence="1">
    <location>
        <begin position="30"/>
        <end position="52"/>
    </location>
</feature>
<evidence type="ECO:0000313" key="2">
    <source>
        <dbReference type="EMBL" id="EXK26234.1"/>
    </source>
</evidence>
<gene>
    <name evidence="2" type="ORF">FOMG_17204</name>
</gene>
<dbReference type="HOGENOM" id="CLU_1578598_0_0_1"/>
<dbReference type="Proteomes" id="UP000030703">
    <property type="component" value="Unassembled WGS sequence"/>
</dbReference>
<feature type="region of interest" description="Disordered" evidence="1">
    <location>
        <begin position="1"/>
        <end position="20"/>
    </location>
</feature>
<accession>W9Z367</accession>
<dbReference type="AlphaFoldDB" id="W9Z367"/>
<dbReference type="VEuPathDB" id="FungiDB:FOMG_17204"/>
<proteinExistence type="predicted"/>
<dbReference type="OrthoDB" id="5084141at2759"/>